<dbReference type="KEGG" id="stha:NCTC11429_01995"/>
<organism evidence="2 3">
    <name type="scientific">Sphingobacterium thalpophilum</name>
    <dbReference type="NCBI Taxonomy" id="259"/>
    <lineage>
        <taxon>Bacteria</taxon>
        <taxon>Pseudomonadati</taxon>
        <taxon>Bacteroidota</taxon>
        <taxon>Sphingobacteriia</taxon>
        <taxon>Sphingobacteriales</taxon>
        <taxon>Sphingobacteriaceae</taxon>
        <taxon>Sphingobacterium</taxon>
    </lineage>
</organism>
<dbReference type="SUPFAM" id="SSF51695">
    <property type="entry name" value="PLC-like phosphodiesterases"/>
    <property type="match status" value="1"/>
</dbReference>
<dbReference type="GO" id="GO:0008081">
    <property type="term" value="F:phosphoric diester hydrolase activity"/>
    <property type="evidence" value="ECO:0007669"/>
    <property type="project" value="InterPro"/>
</dbReference>
<name>A0A4U9UW77_9SPHI</name>
<proteinExistence type="predicted"/>
<dbReference type="GO" id="GO:0006629">
    <property type="term" value="P:lipid metabolic process"/>
    <property type="evidence" value="ECO:0007669"/>
    <property type="project" value="InterPro"/>
</dbReference>
<evidence type="ECO:0000313" key="2">
    <source>
        <dbReference type="EMBL" id="VTR38186.1"/>
    </source>
</evidence>
<dbReference type="EMBL" id="LR590484">
    <property type="protein sequence ID" value="VTR38186.1"/>
    <property type="molecule type" value="Genomic_DNA"/>
</dbReference>
<dbReference type="InterPro" id="IPR030395">
    <property type="entry name" value="GP_PDE_dom"/>
</dbReference>
<accession>A0A4U9UW77</accession>
<dbReference type="Gene3D" id="3.20.20.190">
    <property type="entry name" value="Phosphatidylinositol (PI) phosphodiesterase"/>
    <property type="match status" value="1"/>
</dbReference>
<dbReference type="InterPro" id="IPR017946">
    <property type="entry name" value="PLC-like_Pdiesterase_TIM-brl"/>
</dbReference>
<feature type="domain" description="GP-PDE" evidence="1">
    <location>
        <begin position="72"/>
        <end position="301"/>
    </location>
</feature>
<dbReference type="PROSITE" id="PS51704">
    <property type="entry name" value="GP_PDE"/>
    <property type="match status" value="1"/>
</dbReference>
<protein>
    <submittedName>
        <fullName evidence="2">Cytoplasmic glycerophosphodiester phosphodiesterase</fullName>
    </submittedName>
</protein>
<dbReference type="PANTHER" id="PTHR46211:SF1">
    <property type="entry name" value="GLYCEROPHOSPHODIESTER PHOSPHODIESTERASE, CYTOPLASMIC"/>
    <property type="match status" value="1"/>
</dbReference>
<dbReference type="Pfam" id="PF03009">
    <property type="entry name" value="GDPD"/>
    <property type="match status" value="1"/>
</dbReference>
<dbReference type="PANTHER" id="PTHR46211">
    <property type="entry name" value="GLYCEROPHOSPHORYL DIESTER PHOSPHODIESTERASE"/>
    <property type="match status" value="1"/>
</dbReference>
<dbReference type="STRING" id="1123265.GCA_000686625_00863"/>
<dbReference type="Proteomes" id="UP000308196">
    <property type="component" value="Chromosome"/>
</dbReference>
<reference evidence="2 3" key="1">
    <citation type="submission" date="2019-05" db="EMBL/GenBank/DDBJ databases">
        <authorList>
            <consortium name="Pathogen Informatics"/>
        </authorList>
    </citation>
    <scope>NUCLEOTIDE SEQUENCE [LARGE SCALE GENOMIC DNA]</scope>
    <source>
        <strain evidence="2 3">NCTC11429</strain>
    </source>
</reference>
<sequence length="303" mass="34004">MSSWQNGMVKNKLHLTIPTYKSGTLDLVMQEKSTTFFICIRSAFKVIHMKKHIFTCLTLAMVISSTALFAQTKAIAHRGVWKNSHLPQNSIASLKAAHQLKLFGSEFDVHLTKDNILVVNHDNDFYGIDIATATYQELLAKKHPNGESIPTLEEYITAGKKLKGLRLILELKTNKLGVERTLEAATKAVEMVKALKAEKITDYIAFSFEACQKIHELAPKANIQYLNGDKSPADVHAAGINGLDYHYSVFKKNASWLQDAHKLGMKVNAWTVNTAEEMHNLIGQKIDFITTDEPELLLQELKK</sequence>
<evidence type="ECO:0000313" key="3">
    <source>
        <dbReference type="Proteomes" id="UP000308196"/>
    </source>
</evidence>
<gene>
    <name evidence="2" type="ORF">NCTC11429_01995</name>
</gene>
<dbReference type="AlphaFoldDB" id="A0A4U9UW77"/>
<evidence type="ECO:0000259" key="1">
    <source>
        <dbReference type="PROSITE" id="PS51704"/>
    </source>
</evidence>